<dbReference type="GO" id="GO:0098797">
    <property type="term" value="C:plasma membrane protein complex"/>
    <property type="evidence" value="ECO:0007669"/>
    <property type="project" value="TreeGrafter"/>
</dbReference>
<feature type="transmembrane region" description="Helical" evidence="7">
    <location>
        <begin position="290"/>
        <end position="315"/>
    </location>
</feature>
<dbReference type="PANTHER" id="PTHR30489">
    <property type="entry name" value="LIPOPROTEIN-RELEASING SYSTEM TRANSMEMBRANE PROTEIN LOLE"/>
    <property type="match status" value="1"/>
</dbReference>
<keyword evidence="5 7" id="KW-1133">Transmembrane helix</keyword>
<feature type="transmembrane region" description="Helical" evidence="7">
    <location>
        <begin position="210"/>
        <end position="230"/>
    </location>
</feature>
<reference evidence="9 10" key="1">
    <citation type="submission" date="2017-07" db="EMBL/GenBank/DDBJ databases">
        <title>Amycolatopsis antarcticus sp. nov., isolated from the surface of an Antarcticus brown macroalga.</title>
        <authorList>
            <person name="Wang J."/>
            <person name="Leiva S."/>
            <person name="Huang J."/>
            <person name="Huang Y."/>
        </authorList>
    </citation>
    <scope>NUCLEOTIDE SEQUENCE [LARGE SCALE GENOMIC DNA]</scope>
    <source>
        <strain evidence="9 10">AU-G6</strain>
    </source>
</reference>
<accession>A0A263DA80</accession>
<dbReference type="Proteomes" id="UP000242444">
    <property type="component" value="Unassembled WGS sequence"/>
</dbReference>
<feature type="transmembrane region" description="Helical" evidence="7">
    <location>
        <begin position="119"/>
        <end position="141"/>
    </location>
</feature>
<evidence type="ECO:0000256" key="6">
    <source>
        <dbReference type="ARBA" id="ARBA00023136"/>
    </source>
</evidence>
<evidence type="ECO:0000256" key="1">
    <source>
        <dbReference type="ARBA" id="ARBA00004651"/>
    </source>
</evidence>
<dbReference type="AlphaFoldDB" id="A0A263DA80"/>
<keyword evidence="6 7" id="KW-0472">Membrane</keyword>
<feature type="domain" description="ABC3 transporter permease C-terminal" evidence="8">
    <location>
        <begin position="525"/>
        <end position="643"/>
    </location>
</feature>
<dbReference type="PANTHER" id="PTHR30489:SF0">
    <property type="entry name" value="LIPOPROTEIN-RELEASING SYSTEM TRANSMEMBRANE PROTEIN LOLE"/>
    <property type="match status" value="1"/>
</dbReference>
<dbReference type="Pfam" id="PF02687">
    <property type="entry name" value="FtsX"/>
    <property type="match status" value="2"/>
</dbReference>
<keyword evidence="4 7" id="KW-0812">Transmembrane</keyword>
<evidence type="ECO:0000313" key="10">
    <source>
        <dbReference type="Proteomes" id="UP000242444"/>
    </source>
</evidence>
<evidence type="ECO:0000313" key="9">
    <source>
        <dbReference type="EMBL" id="OZM74285.1"/>
    </source>
</evidence>
<evidence type="ECO:0000256" key="7">
    <source>
        <dbReference type="SAM" id="Phobius"/>
    </source>
</evidence>
<dbReference type="OrthoDB" id="3223244at2"/>
<organism evidence="9 10">
    <name type="scientific">Amycolatopsis antarctica</name>
    <dbReference type="NCBI Taxonomy" id="1854586"/>
    <lineage>
        <taxon>Bacteria</taxon>
        <taxon>Bacillati</taxon>
        <taxon>Actinomycetota</taxon>
        <taxon>Actinomycetes</taxon>
        <taxon>Pseudonocardiales</taxon>
        <taxon>Pseudonocardiaceae</taxon>
        <taxon>Amycolatopsis</taxon>
    </lineage>
</organism>
<evidence type="ECO:0000259" key="8">
    <source>
        <dbReference type="Pfam" id="PF02687"/>
    </source>
</evidence>
<evidence type="ECO:0000256" key="4">
    <source>
        <dbReference type="ARBA" id="ARBA00022692"/>
    </source>
</evidence>
<dbReference type="RefSeq" id="WP_094861182.1">
    <property type="nucleotide sequence ID" value="NZ_NKYE01000002.1"/>
</dbReference>
<keyword evidence="10" id="KW-1185">Reference proteome</keyword>
<feature type="transmembrane region" description="Helical" evidence="7">
    <location>
        <begin position="613"/>
        <end position="633"/>
    </location>
</feature>
<feature type="domain" description="ABC3 transporter permease C-terminal" evidence="8">
    <location>
        <begin position="71"/>
        <end position="189"/>
    </location>
</feature>
<feature type="transmembrane region" description="Helical" evidence="7">
    <location>
        <begin position="15"/>
        <end position="43"/>
    </location>
</feature>
<sequence>MLGLSWSTFRERWQLFIGAILTVAVGVALVQSSLLILISAATAEVPAGLPPIDRARLAEGYESALALLGVTLGFSAFLAVFIVSSTFAFTVAQRRRDLALLRLVGGAPAQVRRLLLSEALLLGLIGTTAGVPLGLLVMRLQTALLTTLGFLPTGFTADWRGWILGVSIGAGIGVALAGVYVAARRAARVRPLEALRDSGSALRVMSFSRWFFGLLFLAGGIAMVIIAPFAGPVGAQPLAINAALAASVGLAALSPLVVPLVGRLFGLVLRGGPAAHLARANVRDNVRRGAATAAPLLVLVALLVGQSSVLTSIGAASLEERRRTLAGDLVVESTGGDAERIADTPGVAVAATETAVPVSVTRVEYSGKDDEDTETTTTELVATAVDPGAYTATHPMPMTAGSLTGLTGRTVALGADSASDHELELGGTLTVAVPGTGDVSLRVVAILPETMTGGEEILLPADLLPAAAPASDGSRTIVRLEPGAEVTGVADGLRAAGVGEVSGLGEWIERSAAREQDAGVGITGVVMGLGGLYALMAVINAVVIAAAERRPEFAAARVTGFTRWQVVRMALLESWVVTTVGIVLGGLAATLSLVGIVSTIGEVTGTAVVSVPWALVGAVVAGAFVVVGATSVCTSWSATRPSPVSLVTARE</sequence>
<dbReference type="GO" id="GO:0044874">
    <property type="term" value="P:lipoprotein localization to outer membrane"/>
    <property type="evidence" value="ECO:0007669"/>
    <property type="project" value="TreeGrafter"/>
</dbReference>
<evidence type="ECO:0000256" key="2">
    <source>
        <dbReference type="ARBA" id="ARBA00005236"/>
    </source>
</evidence>
<feature type="transmembrane region" description="Helical" evidence="7">
    <location>
        <begin position="575"/>
        <end position="601"/>
    </location>
</feature>
<gene>
    <name evidence="9" type="ORF">CFN78_03845</name>
</gene>
<evidence type="ECO:0000256" key="3">
    <source>
        <dbReference type="ARBA" id="ARBA00022475"/>
    </source>
</evidence>
<protein>
    <submittedName>
        <fullName evidence="9">ABC transporter permease</fullName>
    </submittedName>
</protein>
<dbReference type="InParanoid" id="A0A263DA80"/>
<dbReference type="InterPro" id="IPR051447">
    <property type="entry name" value="Lipoprotein-release_system"/>
</dbReference>
<comment type="caution">
    <text evidence="9">The sequence shown here is derived from an EMBL/GenBank/DDBJ whole genome shotgun (WGS) entry which is preliminary data.</text>
</comment>
<dbReference type="EMBL" id="NKYE01000002">
    <property type="protein sequence ID" value="OZM74285.1"/>
    <property type="molecule type" value="Genomic_DNA"/>
</dbReference>
<keyword evidence="3" id="KW-1003">Cell membrane</keyword>
<evidence type="ECO:0000256" key="5">
    <source>
        <dbReference type="ARBA" id="ARBA00022989"/>
    </source>
</evidence>
<comment type="similarity">
    <text evidence="2">Belongs to the ABC-4 integral membrane protein family. LolC/E subfamily.</text>
</comment>
<feature type="transmembrane region" description="Helical" evidence="7">
    <location>
        <begin position="520"/>
        <end position="547"/>
    </location>
</feature>
<name>A0A263DA80_9PSEU</name>
<feature type="transmembrane region" description="Helical" evidence="7">
    <location>
        <begin position="161"/>
        <end position="183"/>
    </location>
</feature>
<proteinExistence type="inferred from homology"/>
<comment type="subcellular location">
    <subcellularLocation>
        <location evidence="1">Cell membrane</location>
        <topology evidence="1">Multi-pass membrane protein</topology>
    </subcellularLocation>
</comment>
<feature type="transmembrane region" description="Helical" evidence="7">
    <location>
        <begin position="63"/>
        <end position="92"/>
    </location>
</feature>
<feature type="transmembrane region" description="Helical" evidence="7">
    <location>
        <begin position="242"/>
        <end position="269"/>
    </location>
</feature>
<dbReference type="InterPro" id="IPR003838">
    <property type="entry name" value="ABC3_permease_C"/>
</dbReference>